<evidence type="ECO:0000259" key="7">
    <source>
        <dbReference type="Pfam" id="PF25954"/>
    </source>
</evidence>
<dbReference type="InterPro" id="IPR058791">
    <property type="entry name" value="3HB_CusB"/>
</dbReference>
<evidence type="ECO:0000256" key="2">
    <source>
        <dbReference type="ARBA" id="ARBA00022448"/>
    </source>
</evidence>
<keyword evidence="10" id="KW-1185">Reference proteome</keyword>
<dbReference type="EMBL" id="JBHSUS010000001">
    <property type="protein sequence ID" value="MFC6439106.1"/>
    <property type="molecule type" value="Genomic_DNA"/>
</dbReference>
<dbReference type="NCBIfam" id="TIGR01730">
    <property type="entry name" value="RND_mfp"/>
    <property type="match status" value="1"/>
</dbReference>
<comment type="similarity">
    <text evidence="1">Belongs to the membrane fusion protein (MFP) (TC 8.A.1) family.</text>
</comment>
<reference evidence="10" key="1">
    <citation type="journal article" date="2019" name="Int. J. Syst. Evol. Microbiol.">
        <title>The Global Catalogue of Microorganisms (GCM) 10K type strain sequencing project: providing services to taxonomists for standard genome sequencing and annotation.</title>
        <authorList>
            <consortium name="The Broad Institute Genomics Platform"/>
            <consortium name="The Broad Institute Genome Sequencing Center for Infectious Disease"/>
            <person name="Wu L."/>
            <person name="Ma J."/>
        </authorList>
    </citation>
    <scope>NUCLEOTIDE SEQUENCE [LARGE SCALE GENOMIC DNA]</scope>
    <source>
        <strain evidence="10">CGMCC 1.16031</strain>
    </source>
</reference>
<dbReference type="InterPro" id="IPR058649">
    <property type="entry name" value="CzcB_C"/>
</dbReference>
<dbReference type="InterPro" id="IPR051909">
    <property type="entry name" value="MFP_Cation_Efflux"/>
</dbReference>
<accession>A0ABW1XHW1</accession>
<evidence type="ECO:0000256" key="1">
    <source>
        <dbReference type="ARBA" id="ARBA00009477"/>
    </source>
</evidence>
<evidence type="ECO:0000313" key="10">
    <source>
        <dbReference type="Proteomes" id="UP001596364"/>
    </source>
</evidence>
<dbReference type="InterPro" id="IPR058792">
    <property type="entry name" value="Beta-barrel_RND_2"/>
</dbReference>
<feature type="signal peptide" evidence="3">
    <location>
        <begin position="1"/>
        <end position="20"/>
    </location>
</feature>
<dbReference type="PANTHER" id="PTHR30097:SF15">
    <property type="entry name" value="CATION EFFLUX SYSTEM PROTEIN CUSB"/>
    <property type="match status" value="1"/>
</dbReference>
<evidence type="ECO:0000259" key="6">
    <source>
        <dbReference type="Pfam" id="PF25919"/>
    </source>
</evidence>
<keyword evidence="2" id="KW-0813">Transport</keyword>
<keyword evidence="3" id="KW-0732">Signal</keyword>
<evidence type="ECO:0000259" key="4">
    <source>
        <dbReference type="Pfam" id="PF19335"/>
    </source>
</evidence>
<gene>
    <name evidence="9" type="ORF">ACFP85_02920</name>
</gene>
<dbReference type="InterPro" id="IPR006143">
    <property type="entry name" value="RND_pump_MFP"/>
</dbReference>
<dbReference type="Pfam" id="PF25869">
    <property type="entry name" value="3HB_CusB"/>
    <property type="match status" value="1"/>
</dbReference>
<dbReference type="PANTHER" id="PTHR30097">
    <property type="entry name" value="CATION EFFLUX SYSTEM PROTEIN CUSB"/>
    <property type="match status" value="1"/>
</dbReference>
<dbReference type="SUPFAM" id="SSF111369">
    <property type="entry name" value="HlyD-like secretion proteins"/>
    <property type="match status" value="1"/>
</dbReference>
<feature type="domain" description="Heavy metal binding" evidence="4">
    <location>
        <begin position="60"/>
        <end position="85"/>
    </location>
</feature>
<dbReference type="Pfam" id="PF25975">
    <property type="entry name" value="CzcB_C"/>
    <property type="match status" value="1"/>
</dbReference>
<feature type="domain" description="CusB-like barrel-sandwich hybrid" evidence="6">
    <location>
        <begin position="138"/>
        <end position="257"/>
    </location>
</feature>
<organism evidence="9 10">
    <name type="scientific">Pseudobowmanella zhangzhouensis</name>
    <dbReference type="NCBI Taxonomy" id="1537679"/>
    <lineage>
        <taxon>Bacteria</taxon>
        <taxon>Pseudomonadati</taxon>
        <taxon>Pseudomonadota</taxon>
        <taxon>Gammaproteobacteria</taxon>
        <taxon>Alteromonadales</taxon>
        <taxon>Alteromonadaceae</taxon>
    </lineage>
</organism>
<dbReference type="InterPro" id="IPR058790">
    <property type="entry name" value="BSH_CusB"/>
</dbReference>
<evidence type="ECO:0000259" key="8">
    <source>
        <dbReference type="Pfam" id="PF25975"/>
    </source>
</evidence>
<dbReference type="Pfam" id="PF19335">
    <property type="entry name" value="HMBD"/>
    <property type="match status" value="1"/>
</dbReference>
<name>A0ABW1XHW1_9ALTE</name>
<dbReference type="RefSeq" id="WP_131259206.1">
    <property type="nucleotide sequence ID" value="NZ_JBHSUS010000001.1"/>
</dbReference>
<protein>
    <submittedName>
        <fullName evidence="9">Efflux RND transporter periplasmic adaptor subunit</fullName>
    </submittedName>
</protein>
<comment type="caution">
    <text evidence="9">The sequence shown here is derived from an EMBL/GenBank/DDBJ whole genome shotgun (WGS) entry which is preliminary data.</text>
</comment>
<evidence type="ECO:0000313" key="9">
    <source>
        <dbReference type="EMBL" id="MFC6439106.1"/>
    </source>
</evidence>
<sequence>MQFRTLFILIWLVYSPWLVAQQSANDPHHEHASHAMQAELNTTLPPEPEALRQQTTATRYVCPMHSHIVRDEPGTCPICGMDLEPRNVVQSHSEHPSVSVSGAMQQAMNLVSEPVARGTLWKYIETLGVVTFDEADISHVHPRVSGWIEKLHVATEGQTVKQGELLYTLYSPDLVVAQDDYLQVLRSKLDKNSPLFQQARRRLTLLGMSDAVIESLEKRGKSTYSVPFYADRDGVVTKLNVRDGMYVKPDMEIVAIADLTHLWVIADVFESQFDWLKIGKPAEIHLDPIGVHHAEASIDYIYPQLDAVTRSLKVRLTLQNPLGRVKPGMNAKVVIYGGPKRDVLHIPAQALLSTEHVNRVVVKTDHETFEIRQVETGMQTRGRVEILSGLAEGEQIVTSGQFLIDSEASLTGSLPRVAGAHQH</sequence>
<dbReference type="Pfam" id="PF25954">
    <property type="entry name" value="Beta-barrel_RND_2"/>
    <property type="match status" value="1"/>
</dbReference>
<dbReference type="InterPro" id="IPR045800">
    <property type="entry name" value="HMBD"/>
</dbReference>
<dbReference type="Gene3D" id="2.40.30.170">
    <property type="match status" value="1"/>
</dbReference>
<dbReference type="Gene3D" id="2.40.420.20">
    <property type="match status" value="1"/>
</dbReference>
<dbReference type="Proteomes" id="UP001596364">
    <property type="component" value="Unassembled WGS sequence"/>
</dbReference>
<dbReference type="Gene3D" id="2.40.50.100">
    <property type="match status" value="1"/>
</dbReference>
<dbReference type="Gene3D" id="6.10.140.730">
    <property type="match status" value="1"/>
</dbReference>
<feature type="domain" description="CusB-like three alpha-helical bundle" evidence="5">
    <location>
        <begin position="173"/>
        <end position="222"/>
    </location>
</feature>
<feature type="domain" description="CzcB-like C-terminal circularly permuted SH3-like" evidence="8">
    <location>
        <begin position="345"/>
        <end position="404"/>
    </location>
</feature>
<feature type="chain" id="PRO_5046990158" evidence="3">
    <location>
        <begin position="21"/>
        <end position="423"/>
    </location>
</feature>
<proteinExistence type="inferred from homology"/>
<dbReference type="Pfam" id="PF25919">
    <property type="entry name" value="BSH_CusB"/>
    <property type="match status" value="1"/>
</dbReference>
<evidence type="ECO:0000256" key="3">
    <source>
        <dbReference type="SAM" id="SignalP"/>
    </source>
</evidence>
<evidence type="ECO:0000259" key="5">
    <source>
        <dbReference type="Pfam" id="PF25869"/>
    </source>
</evidence>
<feature type="domain" description="CusB-like beta-barrel" evidence="7">
    <location>
        <begin position="262"/>
        <end position="335"/>
    </location>
</feature>